<dbReference type="EMBL" id="UINC01200390">
    <property type="protein sequence ID" value="SVE19252.1"/>
    <property type="molecule type" value="Genomic_DNA"/>
</dbReference>
<dbReference type="InterPro" id="IPR033470">
    <property type="entry name" value="FakA-like_C"/>
</dbReference>
<proteinExistence type="predicted"/>
<dbReference type="Pfam" id="PF02734">
    <property type="entry name" value="Dak2"/>
    <property type="match status" value="1"/>
</dbReference>
<dbReference type="PANTHER" id="PTHR33434:SF4">
    <property type="entry name" value="PHOSPHATASE PROTEIN"/>
    <property type="match status" value="1"/>
</dbReference>
<reference evidence="2" key="1">
    <citation type="submission" date="2018-05" db="EMBL/GenBank/DDBJ databases">
        <authorList>
            <person name="Lanie J.A."/>
            <person name="Ng W.-L."/>
            <person name="Kazmierczak K.M."/>
            <person name="Andrzejewski T.M."/>
            <person name="Davidsen T.M."/>
            <person name="Wayne K.J."/>
            <person name="Tettelin H."/>
            <person name="Glass J.I."/>
            <person name="Rusch D."/>
            <person name="Podicherti R."/>
            <person name="Tsui H.-C.T."/>
            <person name="Winkler M.E."/>
        </authorList>
    </citation>
    <scope>NUCLEOTIDE SEQUENCE</scope>
</reference>
<accession>A0A383BH53</accession>
<feature type="non-terminal residue" evidence="2">
    <location>
        <position position="1"/>
    </location>
</feature>
<dbReference type="GO" id="GO:0006071">
    <property type="term" value="P:glycerol metabolic process"/>
    <property type="evidence" value="ECO:0007669"/>
    <property type="project" value="InterPro"/>
</dbReference>
<dbReference type="InterPro" id="IPR036117">
    <property type="entry name" value="DhaL_dom_sf"/>
</dbReference>
<dbReference type="GO" id="GO:0004371">
    <property type="term" value="F:glycerone kinase activity"/>
    <property type="evidence" value="ECO:0007669"/>
    <property type="project" value="InterPro"/>
</dbReference>
<dbReference type="InterPro" id="IPR050270">
    <property type="entry name" value="DegV_domain_contain"/>
</dbReference>
<evidence type="ECO:0000259" key="1">
    <source>
        <dbReference type="PROSITE" id="PS51480"/>
    </source>
</evidence>
<dbReference type="InterPro" id="IPR004007">
    <property type="entry name" value="DhaL_dom"/>
</dbReference>
<dbReference type="PROSITE" id="PS51480">
    <property type="entry name" value="DHAL"/>
    <property type="match status" value="1"/>
</dbReference>
<evidence type="ECO:0000313" key="2">
    <source>
        <dbReference type="EMBL" id="SVE19252.1"/>
    </source>
</evidence>
<dbReference type="SUPFAM" id="SSF101473">
    <property type="entry name" value="DhaL-like"/>
    <property type="match status" value="1"/>
</dbReference>
<feature type="domain" description="DhaL" evidence="1">
    <location>
        <begin position="1"/>
        <end position="49"/>
    </location>
</feature>
<dbReference type="Pfam" id="PF13684">
    <property type="entry name" value="FakA-like_C"/>
    <property type="match status" value="1"/>
</dbReference>
<dbReference type="AlphaFoldDB" id="A0A383BH53"/>
<dbReference type="PANTHER" id="PTHR33434">
    <property type="entry name" value="DEGV DOMAIN-CONTAINING PROTEIN DR_1986-RELATED"/>
    <property type="match status" value="1"/>
</dbReference>
<name>A0A383BH53_9ZZZZ</name>
<sequence>ELLPVAEIAREAAKRSLDSTPELLPVLARAGVVDAGGSGFLLMLDSLLHVLDDRPMPEPEVVTVSVDALILDVHDETSNSGTRYEVMYFLEAPDDLISDFKKAWSGIGDSIVVVGGENIWNCHVHTNNIGAAVEAGISVGRPYDIRVTDLFEEVAENHHDHEIADPVGCSVIAVANGDGIGEIFRSLGATRIVNGGQSMNPSTADLLEAAEATASEHVIILPNNSNIVAVAEQVDSQTSKTVRVV</sequence>
<dbReference type="Pfam" id="PF21645">
    <property type="entry name" value="FakA-like_M"/>
    <property type="match status" value="1"/>
</dbReference>
<dbReference type="SMART" id="SM01121">
    <property type="entry name" value="Dak1_2"/>
    <property type="match status" value="1"/>
</dbReference>
<organism evidence="2">
    <name type="scientific">marine metagenome</name>
    <dbReference type="NCBI Taxonomy" id="408172"/>
    <lineage>
        <taxon>unclassified sequences</taxon>
        <taxon>metagenomes</taxon>
        <taxon>ecological metagenomes</taxon>
    </lineage>
</organism>
<protein>
    <recommendedName>
        <fullName evidence="1">DhaL domain-containing protein</fullName>
    </recommendedName>
</protein>
<dbReference type="InterPro" id="IPR048394">
    <property type="entry name" value="FakA-like_M"/>
</dbReference>
<gene>
    <name evidence="2" type="ORF">METZ01_LOCUS472106</name>
</gene>
<feature type="non-terminal residue" evidence="2">
    <location>
        <position position="245"/>
    </location>
</feature>